<dbReference type="AlphaFoldDB" id="A0A5A9XFU6"/>
<dbReference type="GO" id="GO:0005829">
    <property type="term" value="C:cytosol"/>
    <property type="evidence" value="ECO:0007669"/>
    <property type="project" value="TreeGrafter"/>
</dbReference>
<reference evidence="3 4" key="1">
    <citation type="submission" date="2019-04" db="EMBL/GenBank/DDBJ databases">
        <title>Geobacter ruber sp. nov., ferric-reducing bacteria isolated from paddy soil.</title>
        <authorList>
            <person name="Xu Z."/>
            <person name="Masuda Y."/>
            <person name="Itoh H."/>
            <person name="Senoo K."/>
        </authorList>
    </citation>
    <scope>NUCLEOTIDE SEQUENCE [LARGE SCALE GENOMIC DNA]</scope>
    <source>
        <strain evidence="3 4">Red88</strain>
    </source>
</reference>
<dbReference type="RefSeq" id="WP_149307468.1">
    <property type="nucleotide sequence ID" value="NZ_SRSD01000005.1"/>
</dbReference>
<dbReference type="PANTHER" id="PTHR33777:SF1">
    <property type="entry name" value="UPF0045 PROTEIN ECM15"/>
    <property type="match status" value="1"/>
</dbReference>
<dbReference type="Proteomes" id="UP000324298">
    <property type="component" value="Unassembled WGS sequence"/>
</dbReference>
<evidence type="ECO:0000313" key="4">
    <source>
        <dbReference type="Proteomes" id="UP000324298"/>
    </source>
</evidence>
<dbReference type="InterPro" id="IPR029756">
    <property type="entry name" value="MTH1187/YkoF-like"/>
</dbReference>
<dbReference type="Gene3D" id="3.30.70.930">
    <property type="match status" value="1"/>
</dbReference>
<dbReference type="InterPro" id="IPR002767">
    <property type="entry name" value="Thiamine_BP"/>
</dbReference>
<evidence type="ECO:0000256" key="1">
    <source>
        <dbReference type="ARBA" id="ARBA00010272"/>
    </source>
</evidence>
<accession>A0A5A9XFU6</accession>
<dbReference type="EMBL" id="SRSD01000005">
    <property type="protein sequence ID" value="KAA0891770.1"/>
    <property type="molecule type" value="Genomic_DNA"/>
</dbReference>
<gene>
    <name evidence="3" type="ORF">ET418_10060</name>
</gene>
<proteinExistence type="inferred from homology"/>
<evidence type="ECO:0000313" key="3">
    <source>
        <dbReference type="EMBL" id="KAA0891770.1"/>
    </source>
</evidence>
<dbReference type="InterPro" id="IPR051614">
    <property type="entry name" value="UPF0045_domain"/>
</dbReference>
<sequence length="105" mass="11074">MNVIVDLCIIPISVGVSLSPYVAACEKVISQAGLKGVLHANGTNIEGEWDAVFAAVKRCHEVVHGMGAPRISTTMRVGTRTDRIQTMEDKVKSVQGKLGGAVEGV</sequence>
<dbReference type="Pfam" id="PF01910">
    <property type="entry name" value="Thiamine_BP"/>
    <property type="match status" value="1"/>
</dbReference>
<protein>
    <submittedName>
        <fullName evidence="3">MTH1187 family thiamine-binding protein</fullName>
    </submittedName>
</protein>
<dbReference type="OrthoDB" id="9793516at2"/>
<name>A0A5A9XFU6_9BACT</name>
<keyword evidence="4" id="KW-1185">Reference proteome</keyword>
<evidence type="ECO:0000259" key="2">
    <source>
        <dbReference type="Pfam" id="PF01910"/>
    </source>
</evidence>
<organism evidence="3 4">
    <name type="scientific">Oryzomonas rubra</name>
    <dbReference type="NCBI Taxonomy" id="2509454"/>
    <lineage>
        <taxon>Bacteria</taxon>
        <taxon>Pseudomonadati</taxon>
        <taxon>Thermodesulfobacteriota</taxon>
        <taxon>Desulfuromonadia</taxon>
        <taxon>Geobacterales</taxon>
        <taxon>Geobacteraceae</taxon>
        <taxon>Oryzomonas</taxon>
    </lineage>
</organism>
<comment type="caution">
    <text evidence="3">The sequence shown here is derived from an EMBL/GenBank/DDBJ whole genome shotgun (WGS) entry which is preliminary data.</text>
</comment>
<dbReference type="NCBIfam" id="TIGR00106">
    <property type="entry name" value="MTH1187 family thiamine-binding protein"/>
    <property type="match status" value="1"/>
</dbReference>
<dbReference type="PANTHER" id="PTHR33777">
    <property type="entry name" value="UPF0045 PROTEIN ECM15"/>
    <property type="match status" value="1"/>
</dbReference>
<comment type="similarity">
    <text evidence="1">Belongs to the UPF0045 family.</text>
</comment>
<dbReference type="SUPFAM" id="SSF89957">
    <property type="entry name" value="MTH1187/YkoF-like"/>
    <property type="match status" value="1"/>
</dbReference>
<feature type="domain" description="Thiamine-binding protein" evidence="2">
    <location>
        <begin position="5"/>
        <end position="95"/>
    </location>
</feature>